<dbReference type="InterPro" id="IPR021364">
    <property type="entry name" value="DUF2857"/>
</dbReference>
<accession>A0A3Y9BVW3</accession>
<dbReference type="AlphaFoldDB" id="A0A3Y9BVW3"/>
<name>A0A3Y9BVW3_SALEB</name>
<organism evidence="1">
    <name type="scientific">Salmonella enterica subsp. enterica serovar Java</name>
    <dbReference type="NCBI Taxonomy" id="224729"/>
    <lineage>
        <taxon>Bacteria</taxon>
        <taxon>Pseudomonadati</taxon>
        <taxon>Pseudomonadota</taxon>
        <taxon>Gammaproteobacteria</taxon>
        <taxon>Enterobacterales</taxon>
        <taxon>Enterobacteriaceae</taxon>
        <taxon>Salmonella</taxon>
    </lineage>
</organism>
<dbReference type="EMBL" id="AAAFYZ010000012">
    <property type="protein sequence ID" value="EAB8475875.1"/>
    <property type="molecule type" value="Genomic_DNA"/>
</dbReference>
<proteinExistence type="predicted"/>
<sequence length="190" mass="21601">MLPSLNHITLTLILQAVRDGNINYCNAIGLTLDEVRELNKLTLDEFLFISKTPAIFLDISVNHERLQYNLLRSRQELHLQQQINRAVRLGASHEILCKYFGLNSNDVAVRRRLLGVSIPGGRKSLPDENTDAKIWLLWKKKYTGNTESSDALDVMMQITEELSAGGNTLSLTVIRNRIVLFENNTNKGRR</sequence>
<dbReference type="Pfam" id="PF11198">
    <property type="entry name" value="DUF2857"/>
    <property type="match status" value="1"/>
</dbReference>
<comment type="caution">
    <text evidence="1">The sequence shown here is derived from an EMBL/GenBank/DDBJ whole genome shotgun (WGS) entry which is preliminary data.</text>
</comment>
<dbReference type="Proteomes" id="UP000839644">
    <property type="component" value="Unassembled WGS sequence"/>
</dbReference>
<evidence type="ECO:0000313" key="1">
    <source>
        <dbReference type="EMBL" id="EAB8475875.1"/>
    </source>
</evidence>
<reference evidence="1" key="1">
    <citation type="submission" date="2018-08" db="EMBL/GenBank/DDBJ databases">
        <authorList>
            <person name="Ashton P.M."/>
            <person name="Dallman T."/>
            <person name="Nair S."/>
            <person name="De Pinna E."/>
            <person name="Peters T."/>
            <person name="Grant K."/>
        </authorList>
    </citation>
    <scope>NUCLEOTIDE SEQUENCE [LARGE SCALE GENOMIC DNA]</scope>
    <source>
        <strain evidence="1">43913</strain>
    </source>
</reference>
<gene>
    <name evidence="1" type="ORF">AU894_06465</name>
</gene>
<protein>
    <submittedName>
        <fullName evidence="1">DUF2857 domain-containing protein</fullName>
    </submittedName>
</protein>